<evidence type="ECO:0000259" key="6">
    <source>
        <dbReference type="Pfam" id="PF00251"/>
    </source>
</evidence>
<comment type="similarity">
    <text evidence="1 4">Belongs to the glycosyl hydrolase 32 family.</text>
</comment>
<keyword evidence="3 4" id="KW-0326">Glycosidase</keyword>
<dbReference type="PANTHER" id="PTHR31953">
    <property type="entry name" value="BETA-FRUCTOFURANOSIDASE, INSOLUBLE ISOENZYME CWINV1-RELATED"/>
    <property type="match status" value="1"/>
</dbReference>
<dbReference type="Gene3D" id="2.115.10.20">
    <property type="entry name" value="Glycosyl hydrolase domain, family 43"/>
    <property type="match status" value="2"/>
</dbReference>
<dbReference type="Pfam" id="PF00251">
    <property type="entry name" value="Glyco_hydro_32N"/>
    <property type="match status" value="2"/>
</dbReference>
<keyword evidence="5" id="KW-0732">Signal</keyword>
<dbReference type="InterPro" id="IPR050551">
    <property type="entry name" value="Fructan_Metab_Enzymes"/>
</dbReference>
<feature type="chain" id="PRO_5043362767" description="Beta-fructofuranosidase" evidence="5">
    <location>
        <begin position="20"/>
        <end position="635"/>
    </location>
</feature>
<dbReference type="AlphaFoldDB" id="A0AAW1L1H0"/>
<dbReference type="SUPFAM" id="SSF75005">
    <property type="entry name" value="Arabinanase/levansucrase/invertase"/>
    <property type="match status" value="2"/>
</dbReference>
<keyword evidence="9" id="KW-1185">Reference proteome</keyword>
<dbReference type="InterPro" id="IPR013148">
    <property type="entry name" value="Glyco_hydro_32_N"/>
</dbReference>
<organism evidence="8 9">
    <name type="scientific">Saponaria officinalis</name>
    <name type="common">Common soapwort</name>
    <name type="synonym">Lychnis saponaria</name>
    <dbReference type="NCBI Taxonomy" id="3572"/>
    <lineage>
        <taxon>Eukaryota</taxon>
        <taxon>Viridiplantae</taxon>
        <taxon>Streptophyta</taxon>
        <taxon>Embryophyta</taxon>
        <taxon>Tracheophyta</taxon>
        <taxon>Spermatophyta</taxon>
        <taxon>Magnoliopsida</taxon>
        <taxon>eudicotyledons</taxon>
        <taxon>Gunneridae</taxon>
        <taxon>Pentapetalae</taxon>
        <taxon>Caryophyllales</taxon>
        <taxon>Caryophyllaceae</taxon>
        <taxon>Caryophylleae</taxon>
        <taxon>Saponaria</taxon>
    </lineage>
</organism>
<evidence type="ECO:0000259" key="7">
    <source>
        <dbReference type="Pfam" id="PF08244"/>
    </source>
</evidence>
<protein>
    <recommendedName>
        <fullName evidence="10">Beta-fructofuranosidase</fullName>
    </recommendedName>
</protein>
<evidence type="ECO:0000256" key="3">
    <source>
        <dbReference type="ARBA" id="ARBA00023295"/>
    </source>
</evidence>
<dbReference type="SUPFAM" id="SSF49899">
    <property type="entry name" value="Concanavalin A-like lectins/glucanases"/>
    <property type="match status" value="1"/>
</dbReference>
<evidence type="ECO:0000313" key="9">
    <source>
        <dbReference type="Proteomes" id="UP001443914"/>
    </source>
</evidence>
<gene>
    <name evidence="8" type="ORF">RND81_05G248100</name>
</gene>
<dbReference type="InterPro" id="IPR013320">
    <property type="entry name" value="ConA-like_dom_sf"/>
</dbReference>
<dbReference type="GO" id="GO:0004553">
    <property type="term" value="F:hydrolase activity, hydrolyzing O-glycosyl compounds"/>
    <property type="evidence" value="ECO:0007669"/>
    <property type="project" value="InterPro"/>
</dbReference>
<feature type="domain" description="Glycosyl hydrolase family 32 C-terminal" evidence="7">
    <location>
        <begin position="436"/>
        <end position="627"/>
    </location>
</feature>
<feature type="signal peptide" evidence="5">
    <location>
        <begin position="1"/>
        <end position="19"/>
    </location>
</feature>
<evidence type="ECO:0000256" key="2">
    <source>
        <dbReference type="ARBA" id="ARBA00022801"/>
    </source>
</evidence>
<evidence type="ECO:0008006" key="10">
    <source>
        <dbReference type="Google" id="ProtNLM"/>
    </source>
</evidence>
<evidence type="ECO:0000313" key="8">
    <source>
        <dbReference type="EMBL" id="KAK9726953.1"/>
    </source>
</evidence>
<dbReference type="InterPro" id="IPR023296">
    <property type="entry name" value="Glyco_hydro_beta-prop_sf"/>
</dbReference>
<dbReference type="FunFam" id="2.60.120.560:FF:000002">
    <property type="entry name" value="Beta-fructofuranosidase, insoluble isoenzyme CWINV1"/>
    <property type="match status" value="1"/>
</dbReference>
<sequence>MLLLFFGILLGYGVLELQASHHVYDLRHKSSLSLSSPETNPFYQTYRTGYHFQPRANFINDPCGPMIYKGIYHLFYQYNPDGVTFGIPVWGHSTSLDLVNWTPQPIAIQPQMASNINGSFTGSTTILLHQSYTPAILFTGITLQNEQLLSFGSSHLRRVFRQRARLKTWCSSDIKTGDFSYRLIRSINAPYAFLLCYHMECPSYRGQGCLSQNNSPKGRILTWQKAKKKLMETISLTTSRVLLSAQIVLVPQNPLMYSTPQNQINATSFRDPSTAWMPPDGKWRVIVGSKRDRLGLALLFRSKDFINWEFANRPLYSYPNTGMWECPDFFPVYINGSPFGAETSTFGPIVKHVLKVSLDDNKRDIYTIGTYDIMTDAYNPDVGFLNVSSLRYDYGKYYASKTFFDDRTKRRILLGWVNESSSLEDDMKKGWAGIHIESLRQNPVILPIQLLQGDSLFEISGITASQADVQISFRIDDYRSIENFDSSWSDPQMLCTQKGASIRGGIGPFGLLTLASIGLDEYTAVFFRIFKASTNSVVLMCSDQSRSSLNPTPDKTTYGTFVNVDPIRDGLFMRILIDHSVIESFGGKGKSVITARVYPTLALEDKAHLYAFNNGTTTVTITSLIAWSMNKANIA</sequence>
<dbReference type="Proteomes" id="UP001443914">
    <property type="component" value="Unassembled WGS sequence"/>
</dbReference>
<comment type="caution">
    <text evidence="8">The sequence shown here is derived from an EMBL/GenBank/DDBJ whole genome shotgun (WGS) entry which is preliminary data.</text>
</comment>
<dbReference type="Gene3D" id="2.60.120.560">
    <property type="entry name" value="Exo-inulinase, domain 1"/>
    <property type="match status" value="1"/>
</dbReference>
<dbReference type="GO" id="GO:0005975">
    <property type="term" value="P:carbohydrate metabolic process"/>
    <property type="evidence" value="ECO:0007669"/>
    <property type="project" value="InterPro"/>
</dbReference>
<evidence type="ECO:0000256" key="1">
    <source>
        <dbReference type="ARBA" id="ARBA00009902"/>
    </source>
</evidence>
<reference evidence="8" key="1">
    <citation type="submission" date="2024-03" db="EMBL/GenBank/DDBJ databases">
        <title>WGS assembly of Saponaria officinalis var. Norfolk2.</title>
        <authorList>
            <person name="Jenkins J."/>
            <person name="Shu S."/>
            <person name="Grimwood J."/>
            <person name="Barry K."/>
            <person name="Goodstein D."/>
            <person name="Schmutz J."/>
            <person name="Leebens-Mack J."/>
            <person name="Osbourn A."/>
        </authorList>
    </citation>
    <scope>NUCLEOTIDE SEQUENCE [LARGE SCALE GENOMIC DNA]</scope>
    <source>
        <strain evidence="8">JIC</strain>
    </source>
</reference>
<evidence type="ECO:0000256" key="4">
    <source>
        <dbReference type="RuleBase" id="RU362110"/>
    </source>
</evidence>
<dbReference type="CDD" id="cd18624">
    <property type="entry name" value="GH32_Fruct1-like"/>
    <property type="match status" value="1"/>
</dbReference>
<proteinExistence type="inferred from homology"/>
<dbReference type="Pfam" id="PF08244">
    <property type="entry name" value="Glyco_hydro_32C"/>
    <property type="match status" value="1"/>
</dbReference>
<evidence type="ECO:0000256" key="5">
    <source>
        <dbReference type="SAM" id="SignalP"/>
    </source>
</evidence>
<dbReference type="SMART" id="SM00640">
    <property type="entry name" value="Glyco_32"/>
    <property type="match status" value="1"/>
</dbReference>
<dbReference type="InterPro" id="IPR013189">
    <property type="entry name" value="Glyco_hydro_32_C"/>
</dbReference>
<keyword evidence="2 4" id="KW-0378">Hydrolase</keyword>
<feature type="domain" description="Glycosyl hydrolase family 32 N-terminal" evidence="6">
    <location>
        <begin position="248"/>
        <end position="435"/>
    </location>
</feature>
<dbReference type="InterPro" id="IPR001362">
    <property type="entry name" value="Glyco_hydro_32"/>
</dbReference>
<dbReference type="EMBL" id="JBDFQZ010000005">
    <property type="protein sequence ID" value="KAK9726953.1"/>
    <property type="molecule type" value="Genomic_DNA"/>
</dbReference>
<feature type="domain" description="Glycosyl hydrolase family 32 N-terminal" evidence="6">
    <location>
        <begin position="51"/>
        <end position="146"/>
    </location>
</feature>
<name>A0AAW1L1H0_SAPOF</name>
<accession>A0AAW1L1H0</accession>